<name>A0AA36HBS0_CYLNA</name>
<keyword evidence="2" id="KW-1185">Reference proteome</keyword>
<accession>A0AA36HBS0</accession>
<dbReference type="AlphaFoldDB" id="A0AA36HBS0"/>
<sequence>MRSQSRFIVKLLLPLIVDKPLDSLVEKMCQRFEFCNSAEATAHNKHIAHYFSYFISQLCLSDSSFYKTFLMTEVHLLDLLQVQHCLCILSPSNSYNL</sequence>
<evidence type="ECO:0000313" key="2">
    <source>
        <dbReference type="Proteomes" id="UP001176961"/>
    </source>
</evidence>
<protein>
    <submittedName>
        <fullName evidence="1">Uncharacterized protein</fullName>
    </submittedName>
</protein>
<proteinExistence type="predicted"/>
<dbReference type="EMBL" id="CATQJL010000316">
    <property type="protein sequence ID" value="CAJ0607742.1"/>
    <property type="molecule type" value="Genomic_DNA"/>
</dbReference>
<organism evidence="1 2">
    <name type="scientific">Cylicocyclus nassatus</name>
    <name type="common">Nematode worm</name>
    <dbReference type="NCBI Taxonomy" id="53992"/>
    <lineage>
        <taxon>Eukaryota</taxon>
        <taxon>Metazoa</taxon>
        <taxon>Ecdysozoa</taxon>
        <taxon>Nematoda</taxon>
        <taxon>Chromadorea</taxon>
        <taxon>Rhabditida</taxon>
        <taxon>Rhabditina</taxon>
        <taxon>Rhabditomorpha</taxon>
        <taxon>Strongyloidea</taxon>
        <taxon>Strongylidae</taxon>
        <taxon>Cylicocyclus</taxon>
    </lineage>
</organism>
<reference evidence="1" key="1">
    <citation type="submission" date="2023-07" db="EMBL/GenBank/DDBJ databases">
        <authorList>
            <consortium name="CYATHOMIX"/>
        </authorList>
    </citation>
    <scope>NUCLEOTIDE SEQUENCE</scope>
    <source>
        <strain evidence="1">N/A</strain>
    </source>
</reference>
<comment type="caution">
    <text evidence="1">The sequence shown here is derived from an EMBL/GenBank/DDBJ whole genome shotgun (WGS) entry which is preliminary data.</text>
</comment>
<dbReference type="Proteomes" id="UP001176961">
    <property type="component" value="Unassembled WGS sequence"/>
</dbReference>
<gene>
    <name evidence="1" type="ORF">CYNAS_LOCUS19725</name>
</gene>
<evidence type="ECO:0000313" key="1">
    <source>
        <dbReference type="EMBL" id="CAJ0607742.1"/>
    </source>
</evidence>